<proteinExistence type="predicted"/>
<gene>
    <name evidence="3" type="ORF">ACFOWX_11875</name>
</gene>
<feature type="compositionally biased region" description="Pro residues" evidence="1">
    <location>
        <begin position="607"/>
        <end position="618"/>
    </location>
</feature>
<feature type="region of interest" description="Disordered" evidence="1">
    <location>
        <begin position="954"/>
        <end position="994"/>
    </location>
</feature>
<dbReference type="InterPro" id="IPR013694">
    <property type="entry name" value="VIT"/>
</dbReference>
<organism evidence="3 4">
    <name type="scientific">Sphingorhabdus arenilitoris</name>
    <dbReference type="NCBI Taxonomy" id="1490041"/>
    <lineage>
        <taxon>Bacteria</taxon>
        <taxon>Pseudomonadati</taxon>
        <taxon>Pseudomonadota</taxon>
        <taxon>Alphaproteobacteria</taxon>
        <taxon>Sphingomonadales</taxon>
        <taxon>Sphingomonadaceae</taxon>
        <taxon>Sphingorhabdus</taxon>
    </lineage>
</organism>
<protein>
    <submittedName>
        <fullName evidence="3">VIT domain-containing protein</fullName>
    </submittedName>
</protein>
<dbReference type="RefSeq" id="WP_381424370.1">
    <property type="nucleotide sequence ID" value="NZ_JBHSDH010000013.1"/>
</dbReference>
<feature type="region of interest" description="Disordered" evidence="1">
    <location>
        <begin position="601"/>
        <end position="621"/>
    </location>
</feature>
<dbReference type="Proteomes" id="UP001595887">
    <property type="component" value="Unassembled WGS sequence"/>
</dbReference>
<accession>A0ABV8RKA2</accession>
<name>A0ABV8RKA2_9SPHN</name>
<evidence type="ECO:0000313" key="4">
    <source>
        <dbReference type="Proteomes" id="UP001595887"/>
    </source>
</evidence>
<sequence>MANPNLTAEIDGIDSEETRSDMLRFSEFTLDMKAQGNVADAELTVTIVNPSENELEAQLAFHLPKGAAVTGYAIDLEDPDEAAKGLLIDGVLLEEKKARTAYENQVRGEVDPGLAQVSRAGIFTTSIYPVNEDGGTRRMRLKFSFAIGPDFNWPIMLAQKADKWAINLELNGLKKPPVASLPNGIQFKRSGIDGYTAQISGANSVIEGAIRLSELHPSDVLISRHKSGDEIVHLSGPLPKAGVKAQRPELVRVYWDKSLSRNQGNVPMERKLAVDAISALNPAGIEFIAFDADAVEISGQADSAALGNELDAVRYSGGSGLGALAKNQPEAEAEICLMFYDGLATVDRKAEFDPNCRLHIFSSVPAANTARLSAMARQYGGQFHAIASNGDLAAVIAKLTSGRPILQAIRGERGKALPFITLPAPDGYWAAVIKSQRDTKLDVRLAAGGKRFRRQIPLDASAESYDGAGALWAKSELALRDDGIDRKAFLEFARRYSVEYPGLSFLVLEDPDDYVRNDIAPPGSYPKEMLSDFREARKDADEEIREEREERFANLLKDWEELKEWWAEEYDEEDWKFASKKRRNNPENDTDGYALEDAADAAAEGAPLPPSPPPPPPAGVIQSSIVAEDIAAAEQEPAFPGGGRGGYYGDDHDVVIVTGTRIDPKIDVKIDAWQPDRPYLKALDAAGDDYAAAFLIEEKKHGSLPAFYLDVSRWHAENGRDLQAQQTLLSALELPVANDETMLIVAQRLLRFGQHDRAIDLLDYLAARQQFLPQPKRHLALALLKRARMAESRNAKDDYERAIALLYDIAVNPVRDGDEGIDLVSLVEANAALSAAKSTGAKIEMDERLVASLDTDVRVVIDWTTESTDLDLWVIEPTGEKAYYSNRSTSIGGHMSDDMTDGYGPEEYMIRRAMPGDYQVRAHVYSSDRINPNGVSILTARLIRNFGRPGESEEYVDIELGKPLPRDPDADPEQDNDDEEEDKKVGVITVAKPE</sequence>
<feature type="compositionally biased region" description="Acidic residues" evidence="1">
    <location>
        <begin position="970"/>
        <end position="981"/>
    </location>
</feature>
<evidence type="ECO:0000256" key="1">
    <source>
        <dbReference type="SAM" id="MobiDB-lite"/>
    </source>
</evidence>
<dbReference type="Pfam" id="PF08487">
    <property type="entry name" value="VIT"/>
    <property type="match status" value="1"/>
</dbReference>
<dbReference type="PROSITE" id="PS51468">
    <property type="entry name" value="VIT"/>
    <property type="match status" value="1"/>
</dbReference>
<reference evidence="4" key="1">
    <citation type="journal article" date="2019" name="Int. J. Syst. Evol. Microbiol.">
        <title>The Global Catalogue of Microorganisms (GCM) 10K type strain sequencing project: providing services to taxonomists for standard genome sequencing and annotation.</title>
        <authorList>
            <consortium name="The Broad Institute Genomics Platform"/>
            <consortium name="The Broad Institute Genome Sequencing Center for Infectious Disease"/>
            <person name="Wu L."/>
            <person name="Ma J."/>
        </authorList>
    </citation>
    <scope>NUCLEOTIDE SEQUENCE [LARGE SCALE GENOMIC DNA]</scope>
    <source>
        <strain evidence="4">CECT 8531</strain>
    </source>
</reference>
<dbReference type="Gene3D" id="2.60.120.380">
    <property type="match status" value="1"/>
</dbReference>
<evidence type="ECO:0000259" key="2">
    <source>
        <dbReference type="PROSITE" id="PS51468"/>
    </source>
</evidence>
<comment type="caution">
    <text evidence="3">The sequence shown here is derived from an EMBL/GenBank/DDBJ whole genome shotgun (WGS) entry which is preliminary data.</text>
</comment>
<evidence type="ECO:0000313" key="3">
    <source>
        <dbReference type="EMBL" id="MFC4293114.1"/>
    </source>
</evidence>
<dbReference type="EMBL" id="JBHSDH010000013">
    <property type="protein sequence ID" value="MFC4293114.1"/>
    <property type="molecule type" value="Genomic_DNA"/>
</dbReference>
<keyword evidence="4" id="KW-1185">Reference proteome</keyword>
<feature type="domain" description="VIT" evidence="2">
    <location>
        <begin position="9"/>
        <end position="145"/>
    </location>
</feature>